<dbReference type="Proteomes" id="UP000192790">
    <property type="component" value="Unassembled WGS sequence"/>
</dbReference>
<keyword evidence="2" id="KW-0472">Membrane</keyword>
<keyword evidence="5" id="KW-1185">Reference proteome</keyword>
<dbReference type="Gene3D" id="2.130.10.10">
    <property type="entry name" value="YVTN repeat-like/Quinoprotein amine dehydrogenase"/>
    <property type="match status" value="1"/>
</dbReference>
<evidence type="ECO:0000313" key="4">
    <source>
        <dbReference type="EMBL" id="SMC37589.1"/>
    </source>
</evidence>
<proteinExistence type="predicted"/>
<accession>A0A1W1YN49</accession>
<feature type="region of interest" description="Disordered" evidence="1">
    <location>
        <begin position="87"/>
        <end position="114"/>
    </location>
</feature>
<dbReference type="InterPro" id="IPR036278">
    <property type="entry name" value="Sialidase_sf"/>
</dbReference>
<dbReference type="InterPro" id="IPR008756">
    <property type="entry name" value="Peptidase_M56"/>
</dbReference>
<evidence type="ECO:0000256" key="1">
    <source>
        <dbReference type="SAM" id="MobiDB-lite"/>
    </source>
</evidence>
<sequence length="794" mass="87204">MTGTLFFNLLRISLALSAPAAALLLLSPAWNRTYAALWKTRLWCLLAALLLLGPWIRLPEGTAGIEIPLPARQMLYTQSESGRTQMQLLSGGTGAAEEQNPPAQTEGNSGQQAAAAVPARQRSIDILTLAEIIWGVGAAIFLLRLCIGEYLFTRRVGRWARPAKNERLLAVYRELCRQRGKGRCPELLILPDIGSPLMTGLIRHKLLLPSEEYTESEAACILAHELTHWKSGDLWRKTLFCLANAVHWFNPAVWLLRREAGYDLERACDEHVLKNADAAGRRAYGEALLSAARKGRRPALSTYFSGGAKVLQERLSNILSKGKRRGAAPAVLLALLTVCAVFLAACTPKEGTQPTAAVSEGYTLAATLSLEDAEAYIPETGDFPGETDESDINEVIVSRKLEDGTEVLFYWSQSGAKYCAYRASGSSTLTRFTQEDNEYSEGYAIETYTGLFGHDGFIIECPRGAAYQAYDYYYFDEDGQLRLLAQCANYVIDEDINGDGERELLWFYHGGRECYCYFEKDGVLYQAYVSAMVDQTMTAWKDIYALPDRFADGTLPIEYNENSDDSGALPRDGLLRFTSDTVEVYAREDGKEAEDADWASAELTVIDGVPYIRHSVEESWTQLGPAIAAPREWSAQPDLAGRGEATTLIGDPEITIRLVSAKDGWLTATYGRGVAAADTYIYRTHDGGKTWTETGQLTEAHWWPCAMAFTDNKRAVIAVGIFCDAPIFCTRDGGETWSLAKLPFSEGIWEAQSIGSDGEKLTMTVTDKSGSGGTQILTSGDGGATWELTDPAEG</sequence>
<protein>
    <submittedName>
        <fullName evidence="4">Signal transducer regulating beta-lactamase production, contains metallopeptidase domain</fullName>
    </submittedName>
</protein>
<dbReference type="Pfam" id="PF05569">
    <property type="entry name" value="Peptidase_M56"/>
    <property type="match status" value="1"/>
</dbReference>
<feature type="transmembrane region" description="Helical" evidence="2">
    <location>
        <begin position="6"/>
        <end position="26"/>
    </location>
</feature>
<dbReference type="STRING" id="1122930.SAMN02745168_0554"/>
<organism evidence="4 5">
    <name type="scientific">Papillibacter cinnamivorans DSM 12816</name>
    <dbReference type="NCBI Taxonomy" id="1122930"/>
    <lineage>
        <taxon>Bacteria</taxon>
        <taxon>Bacillati</taxon>
        <taxon>Bacillota</taxon>
        <taxon>Clostridia</taxon>
        <taxon>Eubacteriales</taxon>
        <taxon>Oscillospiraceae</taxon>
        <taxon>Papillibacter</taxon>
    </lineage>
</organism>
<dbReference type="InterPro" id="IPR052173">
    <property type="entry name" value="Beta-lactam_resp_regulator"/>
</dbReference>
<evidence type="ECO:0000313" key="5">
    <source>
        <dbReference type="Proteomes" id="UP000192790"/>
    </source>
</evidence>
<dbReference type="OrthoDB" id="9770467at2"/>
<dbReference type="PANTHER" id="PTHR34978:SF3">
    <property type="entry name" value="SLR0241 PROTEIN"/>
    <property type="match status" value="1"/>
</dbReference>
<reference evidence="4 5" key="1">
    <citation type="submission" date="2017-04" db="EMBL/GenBank/DDBJ databases">
        <authorList>
            <person name="Afonso C.L."/>
            <person name="Miller P.J."/>
            <person name="Scott M.A."/>
            <person name="Spackman E."/>
            <person name="Goraichik I."/>
            <person name="Dimitrov K.M."/>
            <person name="Suarez D.L."/>
            <person name="Swayne D.E."/>
        </authorList>
    </citation>
    <scope>NUCLEOTIDE SEQUENCE [LARGE SCALE GENOMIC DNA]</scope>
    <source>
        <strain evidence="4 5">DSM 12816</strain>
    </source>
</reference>
<feature type="region of interest" description="Disordered" evidence="1">
    <location>
        <begin position="771"/>
        <end position="794"/>
    </location>
</feature>
<dbReference type="EMBL" id="FWXW01000001">
    <property type="protein sequence ID" value="SMC37589.1"/>
    <property type="molecule type" value="Genomic_DNA"/>
</dbReference>
<name>A0A1W1YN49_9FIRM</name>
<dbReference type="AlphaFoldDB" id="A0A1W1YN49"/>
<feature type="transmembrane region" description="Helical" evidence="2">
    <location>
        <begin position="132"/>
        <end position="152"/>
    </location>
</feature>
<evidence type="ECO:0000256" key="2">
    <source>
        <dbReference type="SAM" id="Phobius"/>
    </source>
</evidence>
<gene>
    <name evidence="4" type="ORF">SAMN02745168_0554</name>
</gene>
<dbReference type="PANTHER" id="PTHR34978">
    <property type="entry name" value="POSSIBLE SENSOR-TRANSDUCER PROTEIN BLAR"/>
    <property type="match status" value="1"/>
</dbReference>
<feature type="domain" description="Peptidase M56" evidence="3">
    <location>
        <begin position="9"/>
        <end position="318"/>
    </location>
</feature>
<keyword evidence="2" id="KW-0812">Transmembrane</keyword>
<feature type="compositionally biased region" description="Polar residues" evidence="1">
    <location>
        <begin position="101"/>
        <end position="110"/>
    </location>
</feature>
<dbReference type="CDD" id="cd07341">
    <property type="entry name" value="M56_BlaR1_MecR1_like"/>
    <property type="match status" value="1"/>
</dbReference>
<dbReference type="InterPro" id="IPR015943">
    <property type="entry name" value="WD40/YVTN_repeat-like_dom_sf"/>
</dbReference>
<dbReference type="SUPFAM" id="SSF50939">
    <property type="entry name" value="Sialidases"/>
    <property type="match status" value="1"/>
</dbReference>
<keyword evidence="2" id="KW-1133">Transmembrane helix</keyword>
<dbReference type="CDD" id="cd15482">
    <property type="entry name" value="Sialidase_non-viral"/>
    <property type="match status" value="1"/>
</dbReference>
<feature type="transmembrane region" description="Helical" evidence="2">
    <location>
        <begin position="326"/>
        <end position="345"/>
    </location>
</feature>
<dbReference type="RefSeq" id="WP_159447977.1">
    <property type="nucleotide sequence ID" value="NZ_FWXW01000001.1"/>
</dbReference>
<evidence type="ECO:0000259" key="3">
    <source>
        <dbReference type="Pfam" id="PF05569"/>
    </source>
</evidence>